<keyword evidence="5" id="KW-0067">ATP-binding</keyword>
<dbReference type="SUPFAM" id="SSF56112">
    <property type="entry name" value="Protein kinase-like (PK-like)"/>
    <property type="match status" value="1"/>
</dbReference>
<keyword evidence="4 7" id="KW-0418">Kinase</keyword>
<evidence type="ECO:0000256" key="2">
    <source>
        <dbReference type="ARBA" id="ARBA00022679"/>
    </source>
</evidence>
<dbReference type="OrthoDB" id="25129at2759"/>
<dbReference type="Proteomes" id="UP000799772">
    <property type="component" value="Unassembled WGS sequence"/>
</dbReference>
<dbReference type="InterPro" id="IPR002575">
    <property type="entry name" value="Aminoglycoside_PTrfase"/>
</dbReference>
<comment type="caution">
    <text evidence="7">The sequence shown here is derived from an EMBL/GenBank/DDBJ whole genome shotgun (WGS) entry which is preliminary data.</text>
</comment>
<evidence type="ECO:0000259" key="6">
    <source>
        <dbReference type="PROSITE" id="PS50011"/>
    </source>
</evidence>
<dbReference type="PROSITE" id="PS50011">
    <property type="entry name" value="PROTEIN_KINASE_DOM"/>
    <property type="match status" value="1"/>
</dbReference>
<dbReference type="GO" id="GO:0004672">
    <property type="term" value="F:protein kinase activity"/>
    <property type="evidence" value="ECO:0007669"/>
    <property type="project" value="InterPro"/>
</dbReference>
<evidence type="ECO:0000256" key="1">
    <source>
        <dbReference type="ARBA" id="ARBA00010165"/>
    </source>
</evidence>
<sequence length="328" mass="36754">MAITSTEDLKQYLKSKNVLFESIEELSGGTANFVFRMREPSGRSVVIKHAEPYIKTRSSFPFPVERMDFEANALRTVSSHLPQDDIVNAAEVYSYDSEAHVIMMSDGGSRDLKTAYSDPALDVVSFGNKLGRWLAMLHSRTTKVDIGDNTIAKNIYRWSSKHLAGALEKYGFDKSLGDTVNEEYGLLLATDDVCVCHGDFWPGNVLVGSDGKLTIVDWEMVRRGTGATDVGQFAAETWLLDRFRGGRGMLDAFLKGYMEVSGGKPSKEFAKRVVVHWGTHIAYWPTSVQWGDKEETRNVVDIGRENIVKAMENDWEWLRHSPLGLLIS</sequence>
<evidence type="ECO:0000256" key="5">
    <source>
        <dbReference type="ARBA" id="ARBA00022840"/>
    </source>
</evidence>
<evidence type="ECO:0000256" key="4">
    <source>
        <dbReference type="ARBA" id="ARBA00022777"/>
    </source>
</evidence>
<name>A0A9P4I7Y6_9PEZI</name>
<dbReference type="InterPro" id="IPR011009">
    <property type="entry name" value="Kinase-like_dom_sf"/>
</dbReference>
<accession>A0A9P4I7Y6</accession>
<gene>
    <name evidence="7" type="ORF">NA57DRAFT_45254</name>
</gene>
<dbReference type="InterPro" id="IPR000719">
    <property type="entry name" value="Prot_kinase_dom"/>
</dbReference>
<evidence type="ECO:0000313" key="8">
    <source>
        <dbReference type="Proteomes" id="UP000799772"/>
    </source>
</evidence>
<dbReference type="AlphaFoldDB" id="A0A9P4I7Y6"/>
<proteinExistence type="inferred from homology"/>
<keyword evidence="2" id="KW-0808">Transferase</keyword>
<dbReference type="PANTHER" id="PTHR34273">
    <property type="entry name" value="METHYLTHIORIBOSE KINASE"/>
    <property type="match status" value="1"/>
</dbReference>
<reference evidence="7" key="1">
    <citation type="journal article" date="2020" name="Stud. Mycol.">
        <title>101 Dothideomycetes genomes: a test case for predicting lifestyles and emergence of pathogens.</title>
        <authorList>
            <person name="Haridas S."/>
            <person name="Albert R."/>
            <person name="Binder M."/>
            <person name="Bloem J."/>
            <person name="Labutti K."/>
            <person name="Salamov A."/>
            <person name="Andreopoulos B."/>
            <person name="Baker S."/>
            <person name="Barry K."/>
            <person name="Bills G."/>
            <person name="Bluhm B."/>
            <person name="Cannon C."/>
            <person name="Castanera R."/>
            <person name="Culley D."/>
            <person name="Daum C."/>
            <person name="Ezra D."/>
            <person name="Gonzalez J."/>
            <person name="Henrissat B."/>
            <person name="Kuo A."/>
            <person name="Liang C."/>
            <person name="Lipzen A."/>
            <person name="Lutzoni F."/>
            <person name="Magnuson J."/>
            <person name="Mondo S."/>
            <person name="Nolan M."/>
            <person name="Ohm R."/>
            <person name="Pangilinan J."/>
            <person name="Park H.-J."/>
            <person name="Ramirez L."/>
            <person name="Alfaro M."/>
            <person name="Sun H."/>
            <person name="Tritt A."/>
            <person name="Yoshinaga Y."/>
            <person name="Zwiers L.-H."/>
            <person name="Turgeon B."/>
            <person name="Goodwin S."/>
            <person name="Spatafora J."/>
            <person name="Crous P."/>
            <person name="Grigoriev I."/>
        </authorList>
    </citation>
    <scope>NUCLEOTIDE SEQUENCE</scope>
    <source>
        <strain evidence="7">CBS 133067</strain>
    </source>
</reference>
<dbReference type="Gene3D" id="3.90.1200.10">
    <property type="match status" value="1"/>
</dbReference>
<evidence type="ECO:0000313" key="7">
    <source>
        <dbReference type="EMBL" id="KAF2095133.1"/>
    </source>
</evidence>
<dbReference type="Gene3D" id="3.30.200.20">
    <property type="entry name" value="Phosphorylase Kinase, domain 1"/>
    <property type="match status" value="1"/>
</dbReference>
<organism evidence="7 8">
    <name type="scientific">Rhizodiscina lignyota</name>
    <dbReference type="NCBI Taxonomy" id="1504668"/>
    <lineage>
        <taxon>Eukaryota</taxon>
        <taxon>Fungi</taxon>
        <taxon>Dikarya</taxon>
        <taxon>Ascomycota</taxon>
        <taxon>Pezizomycotina</taxon>
        <taxon>Dothideomycetes</taxon>
        <taxon>Pleosporomycetidae</taxon>
        <taxon>Aulographales</taxon>
        <taxon>Rhizodiscinaceae</taxon>
        <taxon>Rhizodiscina</taxon>
    </lineage>
</organism>
<evidence type="ECO:0000256" key="3">
    <source>
        <dbReference type="ARBA" id="ARBA00022741"/>
    </source>
</evidence>
<dbReference type="Pfam" id="PF01636">
    <property type="entry name" value="APH"/>
    <property type="match status" value="1"/>
</dbReference>
<dbReference type="PANTHER" id="PTHR34273:SF2">
    <property type="entry name" value="METHYLTHIORIBOSE KINASE"/>
    <property type="match status" value="1"/>
</dbReference>
<dbReference type="GO" id="GO:0005524">
    <property type="term" value="F:ATP binding"/>
    <property type="evidence" value="ECO:0007669"/>
    <property type="project" value="UniProtKB-KW"/>
</dbReference>
<protein>
    <submittedName>
        <fullName evidence="7">Kinase-like protein</fullName>
    </submittedName>
</protein>
<keyword evidence="8" id="KW-1185">Reference proteome</keyword>
<keyword evidence="3" id="KW-0547">Nucleotide-binding</keyword>
<dbReference type="EMBL" id="ML978132">
    <property type="protein sequence ID" value="KAF2095133.1"/>
    <property type="molecule type" value="Genomic_DNA"/>
</dbReference>
<feature type="domain" description="Protein kinase" evidence="6">
    <location>
        <begin position="20"/>
        <end position="328"/>
    </location>
</feature>
<comment type="similarity">
    <text evidence="1">Belongs to the methylthioribose kinase family.</text>
</comment>